<evidence type="ECO:0000313" key="1">
    <source>
        <dbReference type="EMBL" id="PKB25152.1"/>
    </source>
</evidence>
<evidence type="ECO:0000313" key="2">
    <source>
        <dbReference type="Proteomes" id="UP000232587"/>
    </source>
</evidence>
<gene>
    <name evidence="1" type="ORF">B0I00_0341</name>
</gene>
<name>A0A2N0I1V0_9SPHN</name>
<sequence>MDGDRTARAKARIDAALARIEAGVRASKGPADGADLANLQRRHDRLCTVVQQSLDQLDLLIDNAER</sequence>
<dbReference type="RefSeq" id="WP_100865622.1">
    <property type="nucleotide sequence ID" value="NZ_PHUF01000002.1"/>
</dbReference>
<dbReference type="EMBL" id="PHUF01000002">
    <property type="protein sequence ID" value="PKB25152.1"/>
    <property type="molecule type" value="Genomic_DNA"/>
</dbReference>
<keyword evidence="2" id="KW-1185">Reference proteome</keyword>
<proteinExistence type="predicted"/>
<dbReference type="AlphaFoldDB" id="A0A2N0I1V0"/>
<protein>
    <submittedName>
        <fullName evidence="1">Uncharacterized protein</fullName>
    </submittedName>
</protein>
<organism evidence="1 2">
    <name type="scientific">Novosphingobium kunmingense</name>
    <dbReference type="NCBI Taxonomy" id="1211806"/>
    <lineage>
        <taxon>Bacteria</taxon>
        <taxon>Pseudomonadati</taxon>
        <taxon>Pseudomonadota</taxon>
        <taxon>Alphaproteobacteria</taxon>
        <taxon>Sphingomonadales</taxon>
        <taxon>Sphingomonadaceae</taxon>
        <taxon>Novosphingobium</taxon>
    </lineage>
</organism>
<reference evidence="1 2" key="1">
    <citation type="submission" date="2017-11" db="EMBL/GenBank/DDBJ databases">
        <title>Genomic Encyclopedia of Type Strains, Phase III (KMG-III): the genomes of soil and plant-associated and newly described type strains.</title>
        <authorList>
            <person name="Whitman W."/>
        </authorList>
    </citation>
    <scope>NUCLEOTIDE SEQUENCE [LARGE SCALE GENOMIC DNA]</scope>
    <source>
        <strain evidence="1 2">CGMCC 1.12274</strain>
    </source>
</reference>
<comment type="caution">
    <text evidence="1">The sequence shown here is derived from an EMBL/GenBank/DDBJ whole genome shotgun (WGS) entry which is preliminary data.</text>
</comment>
<dbReference type="Proteomes" id="UP000232587">
    <property type="component" value="Unassembled WGS sequence"/>
</dbReference>
<accession>A0A2N0I1V0</accession>